<evidence type="ECO:0000313" key="4">
    <source>
        <dbReference type="EMBL" id="CAB4727643.1"/>
    </source>
</evidence>
<organism evidence="4">
    <name type="scientific">freshwater metagenome</name>
    <dbReference type="NCBI Taxonomy" id="449393"/>
    <lineage>
        <taxon>unclassified sequences</taxon>
        <taxon>metagenomes</taxon>
        <taxon>ecological metagenomes</taxon>
    </lineage>
</organism>
<keyword evidence="2" id="KW-0472">Membrane</keyword>
<keyword evidence="2" id="KW-1133">Transmembrane helix</keyword>
<reference evidence="4" key="1">
    <citation type="submission" date="2020-05" db="EMBL/GenBank/DDBJ databases">
        <authorList>
            <person name="Chiriac C."/>
            <person name="Salcher M."/>
            <person name="Ghai R."/>
            <person name="Kavagutti S V."/>
        </authorList>
    </citation>
    <scope>NUCLEOTIDE SEQUENCE</scope>
</reference>
<feature type="transmembrane region" description="Helical" evidence="2">
    <location>
        <begin position="71"/>
        <end position="90"/>
    </location>
</feature>
<evidence type="ECO:0000313" key="3">
    <source>
        <dbReference type="EMBL" id="CAB4558265.1"/>
    </source>
</evidence>
<evidence type="ECO:0000256" key="2">
    <source>
        <dbReference type="SAM" id="Phobius"/>
    </source>
</evidence>
<feature type="region of interest" description="Disordered" evidence="1">
    <location>
        <begin position="127"/>
        <end position="154"/>
    </location>
</feature>
<keyword evidence="2" id="KW-0812">Transmembrane</keyword>
<feature type="compositionally biased region" description="Pro residues" evidence="1">
    <location>
        <begin position="145"/>
        <end position="154"/>
    </location>
</feature>
<dbReference type="AlphaFoldDB" id="A0A6J6RYU2"/>
<gene>
    <name evidence="3" type="ORF">UFOPK1358_02059</name>
    <name evidence="4" type="ORF">UFOPK2766_00097</name>
</gene>
<proteinExistence type="predicted"/>
<name>A0A6J6RYU2_9ZZZZ</name>
<evidence type="ECO:0000256" key="1">
    <source>
        <dbReference type="SAM" id="MobiDB-lite"/>
    </source>
</evidence>
<accession>A0A6J6RYU2</accession>
<feature type="transmembrane region" description="Helical" evidence="2">
    <location>
        <begin position="31"/>
        <end position="51"/>
    </location>
</feature>
<dbReference type="EMBL" id="CAEZYU010000003">
    <property type="protein sequence ID" value="CAB4727643.1"/>
    <property type="molecule type" value="Genomic_DNA"/>
</dbReference>
<sequence>MNENDIRIDQFKSEIDGLKLKGSSSEGEKRLLVLGVVLLVAGVLLALFGAIEVGQYPDSPADQRAYMAQGSFLGLALIIAGAALFVRFSLARYLRFWMIRMTYESRANTDRVVDAIERAAGLDDASYAAATQPATQPTVEAVAPQQPPPPPPFQ</sequence>
<protein>
    <submittedName>
        <fullName evidence="4">Unannotated protein</fullName>
    </submittedName>
</protein>
<dbReference type="EMBL" id="CAEZSF010000309">
    <property type="protein sequence ID" value="CAB4558265.1"/>
    <property type="molecule type" value="Genomic_DNA"/>
</dbReference>
<feature type="compositionally biased region" description="Low complexity" evidence="1">
    <location>
        <begin position="127"/>
        <end position="138"/>
    </location>
</feature>